<keyword evidence="1" id="KW-0472">Membrane</keyword>
<dbReference type="Pfam" id="PF16344">
    <property type="entry name" value="FecR_C"/>
    <property type="match status" value="1"/>
</dbReference>
<dbReference type="InterPro" id="IPR032508">
    <property type="entry name" value="FecR_C"/>
</dbReference>
<dbReference type="InterPro" id="IPR012373">
    <property type="entry name" value="Ferrdict_sens_TM"/>
</dbReference>
<evidence type="ECO:0000313" key="4">
    <source>
        <dbReference type="EMBL" id="CAG5018089.1"/>
    </source>
</evidence>
<keyword evidence="1" id="KW-0812">Transmembrane</keyword>
<dbReference type="Gene3D" id="2.60.120.1440">
    <property type="match status" value="1"/>
</dbReference>
<keyword evidence="5" id="KW-1185">Reference proteome</keyword>
<feature type="domain" description="Protein FecR C-terminal" evidence="3">
    <location>
        <begin position="262"/>
        <end position="329"/>
    </location>
</feature>
<name>A0A916JHP8_9BACT</name>
<dbReference type="GO" id="GO:0016989">
    <property type="term" value="F:sigma factor antagonist activity"/>
    <property type="evidence" value="ECO:0007669"/>
    <property type="project" value="TreeGrafter"/>
</dbReference>
<evidence type="ECO:0000259" key="3">
    <source>
        <dbReference type="Pfam" id="PF16344"/>
    </source>
</evidence>
<protein>
    <recommendedName>
        <fullName evidence="6">FecR family protein</fullName>
    </recommendedName>
</protein>
<dbReference type="InterPro" id="IPR006860">
    <property type="entry name" value="FecR"/>
</dbReference>
<dbReference type="Gene3D" id="3.55.50.30">
    <property type="match status" value="1"/>
</dbReference>
<dbReference type="Proteomes" id="UP000680038">
    <property type="component" value="Unassembled WGS sequence"/>
</dbReference>
<dbReference type="AlphaFoldDB" id="A0A916JHP8"/>
<feature type="domain" description="FecR protein" evidence="2">
    <location>
        <begin position="132"/>
        <end position="219"/>
    </location>
</feature>
<sequence length="330" mass="37598">MHTEPNKTIDDLLVKRILGEASETEKEQINTWVNKEPENYRYLTHFQLIWEQSGKVTVHQTVDEEAAWRRFRERVDTMEPLSDERETVPVTKLWRSILRIAAILLFLAGAGWLVYIQDQKDYQQLTVYSGAESVTDTLPDGSVVTLNKRSSISYPDHFKGLKTRQIVLNGEAFFNVTPDKSKPFVITVNDVTITVVGTSFNVKSSEVKTEVIVETGLVEVAKKSEKVQVRPKERVTASKDKPGLSTGRNDDAFYTYYRTGRLVCDDTPLWKLVQKLNEVYAADIRIGNESIRNFPINTTFDQQPLAEILTVISGTFDITIQHKGEQIILK</sequence>
<dbReference type="Pfam" id="PF04773">
    <property type="entry name" value="FecR"/>
    <property type="match status" value="1"/>
</dbReference>
<dbReference type="PANTHER" id="PTHR30273:SF2">
    <property type="entry name" value="PROTEIN FECR"/>
    <property type="match status" value="1"/>
</dbReference>
<reference evidence="4" key="1">
    <citation type="submission" date="2021-04" db="EMBL/GenBank/DDBJ databases">
        <authorList>
            <person name="Rodrigo-Torres L."/>
            <person name="Arahal R. D."/>
            <person name="Lucena T."/>
        </authorList>
    </citation>
    <scope>NUCLEOTIDE SEQUENCE</scope>
    <source>
        <strain evidence="4">CECT 9275</strain>
    </source>
</reference>
<dbReference type="EMBL" id="CAJRAF010000004">
    <property type="protein sequence ID" value="CAG5018089.1"/>
    <property type="molecule type" value="Genomic_DNA"/>
</dbReference>
<evidence type="ECO:0000256" key="1">
    <source>
        <dbReference type="SAM" id="Phobius"/>
    </source>
</evidence>
<feature type="transmembrane region" description="Helical" evidence="1">
    <location>
        <begin position="97"/>
        <end position="115"/>
    </location>
</feature>
<dbReference type="RefSeq" id="WP_215242238.1">
    <property type="nucleotide sequence ID" value="NZ_CAJRAF010000004.1"/>
</dbReference>
<evidence type="ECO:0008006" key="6">
    <source>
        <dbReference type="Google" id="ProtNLM"/>
    </source>
</evidence>
<keyword evidence="1" id="KW-1133">Transmembrane helix</keyword>
<dbReference type="PANTHER" id="PTHR30273">
    <property type="entry name" value="PERIPLASMIC SIGNAL SENSOR AND SIGMA FACTOR ACTIVATOR FECR-RELATED"/>
    <property type="match status" value="1"/>
</dbReference>
<evidence type="ECO:0000259" key="2">
    <source>
        <dbReference type="Pfam" id="PF04773"/>
    </source>
</evidence>
<comment type="caution">
    <text evidence="4">The sequence shown here is derived from an EMBL/GenBank/DDBJ whole genome shotgun (WGS) entry which is preliminary data.</text>
</comment>
<accession>A0A916JHP8</accession>
<proteinExistence type="predicted"/>
<organism evidence="4 5">
    <name type="scientific">Dyadobacter helix</name>
    <dbReference type="NCBI Taxonomy" id="2822344"/>
    <lineage>
        <taxon>Bacteria</taxon>
        <taxon>Pseudomonadati</taxon>
        <taxon>Bacteroidota</taxon>
        <taxon>Cytophagia</taxon>
        <taxon>Cytophagales</taxon>
        <taxon>Spirosomataceae</taxon>
        <taxon>Dyadobacter</taxon>
    </lineage>
</organism>
<evidence type="ECO:0000313" key="5">
    <source>
        <dbReference type="Proteomes" id="UP000680038"/>
    </source>
</evidence>
<dbReference type="PIRSF" id="PIRSF018266">
    <property type="entry name" value="FecR"/>
    <property type="match status" value="1"/>
</dbReference>
<gene>
    <name evidence="4" type="ORF">DYBT9275_05923</name>
</gene>